<dbReference type="SUPFAM" id="SSF55797">
    <property type="entry name" value="PR-1-like"/>
    <property type="match status" value="1"/>
</dbReference>
<dbReference type="GO" id="GO:0005576">
    <property type="term" value="C:extracellular region"/>
    <property type="evidence" value="ECO:0007669"/>
    <property type="project" value="InterPro"/>
</dbReference>
<dbReference type="Gene3D" id="3.40.33.10">
    <property type="entry name" value="CAP"/>
    <property type="match status" value="1"/>
</dbReference>
<organism evidence="3 4">
    <name type="scientific">Sphingobium jiangsuense</name>
    <dbReference type="NCBI Taxonomy" id="870476"/>
    <lineage>
        <taxon>Bacteria</taxon>
        <taxon>Pseudomonadati</taxon>
        <taxon>Pseudomonadota</taxon>
        <taxon>Alphaproteobacteria</taxon>
        <taxon>Sphingomonadales</taxon>
        <taxon>Sphingomonadaceae</taxon>
        <taxon>Sphingobium</taxon>
    </lineage>
</organism>
<proteinExistence type="predicted"/>
<dbReference type="PANTHER" id="PTHR10334">
    <property type="entry name" value="CYSTEINE-RICH SECRETORY PROTEIN-RELATED"/>
    <property type="match status" value="1"/>
</dbReference>
<dbReference type="Proteomes" id="UP000571950">
    <property type="component" value="Unassembled WGS sequence"/>
</dbReference>
<dbReference type="SMART" id="SM00198">
    <property type="entry name" value="SCP"/>
    <property type="match status" value="1"/>
</dbReference>
<dbReference type="Pfam" id="PF00188">
    <property type="entry name" value="CAP"/>
    <property type="match status" value="1"/>
</dbReference>
<evidence type="ECO:0000259" key="2">
    <source>
        <dbReference type="SMART" id="SM00198"/>
    </source>
</evidence>
<gene>
    <name evidence="3" type="ORF">GGR43_003457</name>
</gene>
<accession>A0A7W6BKS0</accession>
<dbReference type="InterPro" id="IPR001283">
    <property type="entry name" value="CRISP-related"/>
</dbReference>
<keyword evidence="1" id="KW-0732">Signal</keyword>
<keyword evidence="4" id="KW-1185">Reference proteome</keyword>
<comment type="caution">
    <text evidence="3">The sequence shown here is derived from an EMBL/GenBank/DDBJ whole genome shotgun (WGS) entry which is preliminary data.</text>
</comment>
<dbReference type="InterPro" id="IPR035940">
    <property type="entry name" value="CAP_sf"/>
</dbReference>
<dbReference type="PROSITE" id="PS01010">
    <property type="entry name" value="CRISP_2"/>
    <property type="match status" value="1"/>
</dbReference>
<dbReference type="EMBL" id="JACIDT010000014">
    <property type="protein sequence ID" value="MBB3927724.1"/>
    <property type="molecule type" value="Genomic_DNA"/>
</dbReference>
<evidence type="ECO:0000313" key="3">
    <source>
        <dbReference type="EMBL" id="MBB3927724.1"/>
    </source>
</evidence>
<dbReference type="AlphaFoldDB" id="A0A7W6BKS0"/>
<feature type="signal peptide" evidence="1">
    <location>
        <begin position="1"/>
        <end position="23"/>
    </location>
</feature>
<evidence type="ECO:0000256" key="1">
    <source>
        <dbReference type="SAM" id="SignalP"/>
    </source>
</evidence>
<dbReference type="InterPro" id="IPR014044">
    <property type="entry name" value="CAP_dom"/>
</dbReference>
<dbReference type="PROSITE" id="PS01009">
    <property type="entry name" value="CRISP_1"/>
    <property type="match status" value="1"/>
</dbReference>
<dbReference type="InterPro" id="IPR018244">
    <property type="entry name" value="Allrgn_V5/Tpx1_CS"/>
</dbReference>
<dbReference type="PRINTS" id="PR00837">
    <property type="entry name" value="V5TPXLIKE"/>
</dbReference>
<feature type="domain" description="SCP" evidence="2">
    <location>
        <begin position="49"/>
        <end position="189"/>
    </location>
</feature>
<evidence type="ECO:0000313" key="4">
    <source>
        <dbReference type="Proteomes" id="UP000571950"/>
    </source>
</evidence>
<name>A0A7W6BKS0_9SPHN</name>
<reference evidence="3 4" key="1">
    <citation type="submission" date="2020-08" db="EMBL/GenBank/DDBJ databases">
        <title>Genomic Encyclopedia of Type Strains, Phase IV (KMG-IV): sequencing the most valuable type-strain genomes for metagenomic binning, comparative biology and taxonomic classification.</title>
        <authorList>
            <person name="Goeker M."/>
        </authorList>
    </citation>
    <scope>NUCLEOTIDE SEQUENCE [LARGE SCALE GENOMIC DNA]</scope>
    <source>
        <strain evidence="3 4">DSM 26189</strain>
    </source>
</reference>
<protein>
    <recommendedName>
        <fullName evidence="2">SCP domain-containing protein</fullName>
    </recommendedName>
</protein>
<feature type="chain" id="PRO_5031327864" description="SCP domain-containing protein" evidence="1">
    <location>
        <begin position="24"/>
        <end position="226"/>
    </location>
</feature>
<sequence length="226" mass="24980">MLVGRALAVLALTPLFLSTPAQADSALAPSYSEQWIYYPDHGGATARGSLAETVLSAHNGERQRWRVPPLNWDDRLAADARAYARLLAQKGYLQHADMTGRAQPQGENLWMGTRDAFGYDQMMAGFLDERRNYVARAVPHISRTGNWQDTGHYSQIIWRTTTSVGCALASNRDFDFLVCRYSPAGNVWGMRADEGGAEVLADARRQGGAGEARRRGAQRRVALLPE</sequence>